<dbReference type="PANTHER" id="PTHR30273">
    <property type="entry name" value="PERIPLASMIC SIGNAL SENSOR AND SIGMA FACTOR ACTIVATOR FECR-RELATED"/>
    <property type="match status" value="1"/>
</dbReference>
<sequence length="394" mass="44515">MTDLLKKRFDVARWIAKEIAGTLEGEERASLERWRGESPLHESEYGETRAYLLSREAPTRAERQMVKDEWRKFERARHGKRFTRRAVARYAALFVLPLCVAGYLWYAAPGRSGLPAADGTGIVPGGGKAVLILANGQSVELKDEKGLLVDTTGRVVVPAGERGVYRQIAARADSLAEEKYNTLVVPRGGEFFMELPDGTRVWLNSESKLYFPLRFKGVRRDVKLEGEGYFEVMPDSTAPFHVFVNGADLRVLGTSFNVTAYRGRTIATLVEGRVCLTHGGESVLMLPGVQAEVLPGSGGIRTREVNVKEFVLWKDGIFYFEGADLATIMERLARWYDVNVNFDDEELGKLRFSVEMKRYEHIQDLLTKIEKTRKVRFRIEGREIRVGVYREPGS</sequence>
<keyword evidence="1" id="KW-1133">Transmembrane helix</keyword>
<feature type="domain" description="FecR protein" evidence="2">
    <location>
        <begin position="186"/>
        <end position="274"/>
    </location>
</feature>
<evidence type="ECO:0000259" key="3">
    <source>
        <dbReference type="Pfam" id="PF16344"/>
    </source>
</evidence>
<protein>
    <submittedName>
        <fullName evidence="4">DUF4974 domain-containing protein</fullName>
    </submittedName>
</protein>
<comment type="caution">
    <text evidence="4">The sequence shown here is derived from an EMBL/GenBank/DDBJ whole genome shotgun (WGS) entry which is preliminary data.</text>
</comment>
<feature type="transmembrane region" description="Helical" evidence="1">
    <location>
        <begin position="87"/>
        <end position="106"/>
    </location>
</feature>
<dbReference type="InterPro" id="IPR032508">
    <property type="entry name" value="FecR_C"/>
</dbReference>
<proteinExistence type="predicted"/>
<evidence type="ECO:0000259" key="2">
    <source>
        <dbReference type="Pfam" id="PF04773"/>
    </source>
</evidence>
<keyword evidence="1" id="KW-0472">Membrane</keyword>
<reference evidence="4 5" key="1">
    <citation type="submission" date="2020-08" db="EMBL/GenBank/DDBJ databases">
        <title>Genome public.</title>
        <authorList>
            <person name="Liu C."/>
            <person name="Sun Q."/>
        </authorList>
    </citation>
    <scope>NUCLEOTIDE SEQUENCE [LARGE SCALE GENOMIC DNA]</scope>
    <source>
        <strain evidence="4 5">NSJ-56</strain>
    </source>
</reference>
<dbReference type="Gene3D" id="2.60.120.1440">
    <property type="match status" value="1"/>
</dbReference>
<dbReference type="Pfam" id="PF04773">
    <property type="entry name" value="FecR"/>
    <property type="match status" value="1"/>
</dbReference>
<evidence type="ECO:0000313" key="4">
    <source>
        <dbReference type="EMBL" id="MBC5621114.1"/>
    </source>
</evidence>
<dbReference type="Gene3D" id="3.55.50.30">
    <property type="match status" value="1"/>
</dbReference>
<evidence type="ECO:0000313" key="5">
    <source>
        <dbReference type="Proteomes" id="UP000646484"/>
    </source>
</evidence>
<dbReference type="RefSeq" id="WP_186975714.1">
    <property type="nucleotide sequence ID" value="NZ_JACOOH010000003.1"/>
</dbReference>
<name>A0ABR7CZK8_9BACT</name>
<evidence type="ECO:0000256" key="1">
    <source>
        <dbReference type="SAM" id="Phobius"/>
    </source>
</evidence>
<dbReference type="Pfam" id="PF16344">
    <property type="entry name" value="FecR_C"/>
    <property type="match status" value="1"/>
</dbReference>
<organism evidence="4 5">
    <name type="scientific">Butyricimonas hominis</name>
    <dbReference type="NCBI Taxonomy" id="2763032"/>
    <lineage>
        <taxon>Bacteria</taxon>
        <taxon>Pseudomonadati</taxon>
        <taxon>Bacteroidota</taxon>
        <taxon>Bacteroidia</taxon>
        <taxon>Bacteroidales</taxon>
        <taxon>Odoribacteraceae</taxon>
        <taxon>Butyricimonas</taxon>
    </lineage>
</organism>
<keyword evidence="1" id="KW-0812">Transmembrane</keyword>
<dbReference type="InterPro" id="IPR012373">
    <property type="entry name" value="Ferrdict_sens_TM"/>
</dbReference>
<keyword evidence="5" id="KW-1185">Reference proteome</keyword>
<dbReference type="Proteomes" id="UP000646484">
    <property type="component" value="Unassembled WGS sequence"/>
</dbReference>
<dbReference type="PANTHER" id="PTHR30273:SF2">
    <property type="entry name" value="PROTEIN FECR"/>
    <property type="match status" value="1"/>
</dbReference>
<dbReference type="EMBL" id="JACOOH010000003">
    <property type="protein sequence ID" value="MBC5621114.1"/>
    <property type="molecule type" value="Genomic_DNA"/>
</dbReference>
<accession>A0ABR7CZK8</accession>
<gene>
    <name evidence="4" type="ORF">H8S64_08390</name>
</gene>
<feature type="domain" description="Protein FecR C-terminal" evidence="3">
    <location>
        <begin position="318"/>
        <end position="385"/>
    </location>
</feature>
<dbReference type="InterPro" id="IPR006860">
    <property type="entry name" value="FecR"/>
</dbReference>